<dbReference type="AlphaFoldDB" id="A0A533Q809"/>
<sequence length="1054" mass="116195">MQAKPGDERMNISEPFIRRPVMTTVVMIGVLLAGIIGYRILPVSDLPNVDFPTLLISASLPGSSSETMASSVATPLERQFSTIEGLDSMTSVNSLGNTQITLQFDLNRDLDAAAQDVQTAITQATPFLPRDMPQPPTYEKVNPADQPILFIALTSRTLPLWELNDYADTLMAQSISMISGVAQVQIFGPQKYAVRVQLNPHLLASRGIGIDEVEESLRNENINLPTGSLYGPQKAFTILATGQLFKAESYRSIITAYRNGSPVYLEELGKVIDSVENDKAAAWYTNQDGSQRAIVLAIRRQPGTNTVAVAKAVKELLPVFESYLPPSAKLHILYDQSESTRESIYEVKSTMVLTLALVIMAIFLFLRNLSATVIPSLALPLSIVGTFAAMYLLGYSIDNLSLVALILAIGFVVDDAIVMLENVVRHIEMGKKPLQAALHGSKEIGFTILSMTLSLTAVFIPVLFMGGVVGRLFREFAVTICVAILISGFVSLTLTPMLCSRFLRPLTEKKYGRFYMITERFFDGMLKVYEWSLKRVLSHQLAVMVIFGIIFLATGYLFIAIPKGFLPNEDQGTIFTITEAQQGTSFDKMVQLQQNVADIIQKDPNVKSFYSSVGSSGITAIPNQGAMFIHLKPRPERRLSSEEVIEQLRSKLTAIPDIRVFMQDPPEIHIGGQMTKSLYQFTLQSPNIENLYHYASILEVKMRELPVLQDVTSDLQMSNPQINVAIHRDKASTLGVTAKRIENTLYCSYGNRWVSTIYAPNDQYKVIMELEPQYQMDPSALSMLYVNSSNGYPVPLHTVATLTENLGPQTINHSGQFPSVTISFNLKSGSSLGEAIAKVDKLAHELLPPAIKTSFQGAAQEFQSSLKGLGILLLFAIAVIYMVLSILYESFIHPITILSGLPSAGFGALLTLFVFGIDLDVYAFVGLIMLIGIVKKNAIMQIDFALEAQRQEGKTPLDAIYQGCVVRFRPIMMTTLAAFLGALPLAIGFGAGGEARRSLGIAMVGGLFFSQIITLYLTPVFYTYMDTFQEKIRKLSQRLSYKEEISPGYAEKAR</sequence>
<feature type="transmembrane region" description="Helical" evidence="8">
    <location>
        <begin position="908"/>
        <end position="934"/>
    </location>
</feature>
<feature type="transmembrane region" description="Helical" evidence="8">
    <location>
        <begin position="869"/>
        <end position="888"/>
    </location>
</feature>
<dbReference type="FunFam" id="1.20.1640.10:FF:000001">
    <property type="entry name" value="Efflux pump membrane transporter"/>
    <property type="match status" value="1"/>
</dbReference>
<dbReference type="SUPFAM" id="SSF82714">
    <property type="entry name" value="Multidrug efflux transporter AcrB TolC docking domain, DN and DC subdomains"/>
    <property type="match status" value="2"/>
</dbReference>
<feature type="transmembrane region" description="Helical" evidence="8">
    <location>
        <begin position="21"/>
        <end position="41"/>
    </location>
</feature>
<keyword evidence="5 8" id="KW-0812">Transmembrane</keyword>
<comment type="caution">
    <text evidence="9">The sequence shown here is derived from an EMBL/GenBank/DDBJ whole genome shotgun (WGS) entry which is preliminary data.</text>
</comment>
<dbReference type="GO" id="GO:0005886">
    <property type="term" value="C:plasma membrane"/>
    <property type="evidence" value="ECO:0007669"/>
    <property type="project" value="UniProtKB-SubCell"/>
</dbReference>
<feature type="transmembrane region" description="Helical" evidence="8">
    <location>
        <begin position="400"/>
        <end position="424"/>
    </location>
</feature>
<dbReference type="InterPro" id="IPR027463">
    <property type="entry name" value="AcrB_DN_DC_subdom"/>
</dbReference>
<protein>
    <submittedName>
        <fullName evidence="9">RND multidrug efflux transporter</fullName>
    </submittedName>
</protein>
<evidence type="ECO:0000256" key="5">
    <source>
        <dbReference type="ARBA" id="ARBA00022692"/>
    </source>
</evidence>
<dbReference type="Gene3D" id="3.30.70.1440">
    <property type="entry name" value="Multidrug efflux transporter AcrB pore domain"/>
    <property type="match status" value="1"/>
</dbReference>
<dbReference type="PANTHER" id="PTHR32063:SF21">
    <property type="entry name" value="MULTIDRUG RESISTANCE PROTEIN MDTB"/>
    <property type="match status" value="1"/>
</dbReference>
<feature type="transmembrane region" description="Helical" evidence="8">
    <location>
        <begin position="541"/>
        <end position="561"/>
    </location>
</feature>
<evidence type="ECO:0000256" key="7">
    <source>
        <dbReference type="ARBA" id="ARBA00023136"/>
    </source>
</evidence>
<dbReference type="FunFam" id="3.30.70.1430:FF:000001">
    <property type="entry name" value="Efflux pump membrane transporter"/>
    <property type="match status" value="1"/>
</dbReference>
<evidence type="ECO:0000256" key="6">
    <source>
        <dbReference type="ARBA" id="ARBA00022989"/>
    </source>
</evidence>
<dbReference type="Gene3D" id="3.30.70.1320">
    <property type="entry name" value="Multidrug efflux transporter AcrB pore domain like"/>
    <property type="match status" value="1"/>
</dbReference>
<feature type="transmembrane region" description="Helical" evidence="8">
    <location>
        <begin position="444"/>
        <end position="464"/>
    </location>
</feature>
<proteinExistence type="predicted"/>
<name>A0A533Q809_9BACT</name>
<evidence type="ECO:0000256" key="8">
    <source>
        <dbReference type="SAM" id="Phobius"/>
    </source>
</evidence>
<accession>A0A533Q809</accession>
<evidence type="ECO:0000256" key="1">
    <source>
        <dbReference type="ARBA" id="ARBA00004429"/>
    </source>
</evidence>
<dbReference type="EMBL" id="SULG01000080">
    <property type="protein sequence ID" value="TLD40787.1"/>
    <property type="molecule type" value="Genomic_DNA"/>
</dbReference>
<feature type="transmembrane region" description="Helical" evidence="8">
    <location>
        <begin position="999"/>
        <end position="1024"/>
    </location>
</feature>
<keyword evidence="7 8" id="KW-0472">Membrane</keyword>
<evidence type="ECO:0000313" key="10">
    <source>
        <dbReference type="Proteomes" id="UP000319783"/>
    </source>
</evidence>
<evidence type="ECO:0000256" key="2">
    <source>
        <dbReference type="ARBA" id="ARBA00022448"/>
    </source>
</evidence>
<gene>
    <name evidence="9" type="ORF">JETT_2941</name>
</gene>
<dbReference type="GO" id="GO:0042910">
    <property type="term" value="F:xenobiotic transmembrane transporter activity"/>
    <property type="evidence" value="ECO:0007669"/>
    <property type="project" value="TreeGrafter"/>
</dbReference>
<reference evidence="9 10" key="1">
    <citation type="submission" date="2019-04" db="EMBL/GenBank/DDBJ databases">
        <title>Genome of a novel bacterium Candidatus Jettenia ecosi reconstructed from metagenome of an anammox bioreactor.</title>
        <authorList>
            <person name="Mardanov A.V."/>
            <person name="Beletsky A.V."/>
            <person name="Ravin N.V."/>
            <person name="Botchkova E.A."/>
            <person name="Litti Y.V."/>
            <person name="Nozhevnikova A.N."/>
        </authorList>
    </citation>
    <scope>NUCLEOTIDE SEQUENCE [LARGE SCALE GENOMIC DNA]</scope>
    <source>
        <strain evidence="9">J2</strain>
    </source>
</reference>
<dbReference type="SUPFAM" id="SSF82693">
    <property type="entry name" value="Multidrug efflux transporter AcrB pore domain, PN1, PN2, PC1 and PC2 subdomains"/>
    <property type="match status" value="3"/>
</dbReference>
<dbReference type="PRINTS" id="PR00702">
    <property type="entry name" value="ACRIFLAVINRP"/>
</dbReference>
<feature type="transmembrane region" description="Helical" evidence="8">
    <location>
        <begin position="373"/>
        <end position="394"/>
    </location>
</feature>
<evidence type="ECO:0000256" key="3">
    <source>
        <dbReference type="ARBA" id="ARBA00022475"/>
    </source>
</evidence>
<feature type="transmembrane region" description="Helical" evidence="8">
    <location>
        <begin position="971"/>
        <end position="993"/>
    </location>
</feature>
<dbReference type="Proteomes" id="UP000319783">
    <property type="component" value="Unassembled WGS sequence"/>
</dbReference>
<dbReference type="Gene3D" id="3.30.70.1430">
    <property type="entry name" value="Multidrug efflux transporter AcrB pore domain"/>
    <property type="match status" value="2"/>
</dbReference>
<feature type="transmembrane region" description="Helical" evidence="8">
    <location>
        <begin position="476"/>
        <end position="499"/>
    </location>
</feature>
<comment type="subcellular location">
    <subcellularLocation>
        <location evidence="1">Cell inner membrane</location>
        <topology evidence="1">Multi-pass membrane protein</topology>
    </subcellularLocation>
</comment>
<evidence type="ECO:0000313" key="9">
    <source>
        <dbReference type="EMBL" id="TLD40787.1"/>
    </source>
</evidence>
<dbReference type="InterPro" id="IPR001036">
    <property type="entry name" value="Acrflvin-R"/>
</dbReference>
<organism evidence="9 10">
    <name type="scientific">Candidatus Jettenia ecosi</name>
    <dbReference type="NCBI Taxonomy" id="2494326"/>
    <lineage>
        <taxon>Bacteria</taxon>
        <taxon>Pseudomonadati</taxon>
        <taxon>Planctomycetota</taxon>
        <taxon>Candidatus Brocadiia</taxon>
        <taxon>Candidatus Brocadiales</taxon>
        <taxon>Candidatus Brocadiaceae</taxon>
        <taxon>Candidatus Jettenia</taxon>
    </lineage>
</organism>
<keyword evidence="3" id="KW-1003">Cell membrane</keyword>
<dbReference type="Pfam" id="PF00873">
    <property type="entry name" value="ACR_tran"/>
    <property type="match status" value="1"/>
</dbReference>
<dbReference type="Gene3D" id="3.30.2090.10">
    <property type="entry name" value="Multidrug efflux transporter AcrB TolC docking domain, DN and DC subdomains"/>
    <property type="match status" value="2"/>
</dbReference>
<dbReference type="Gene3D" id="1.20.1640.10">
    <property type="entry name" value="Multidrug efflux transporter AcrB transmembrane domain"/>
    <property type="match status" value="2"/>
</dbReference>
<feature type="transmembrane region" description="Helical" evidence="8">
    <location>
        <begin position="349"/>
        <end position="366"/>
    </location>
</feature>
<evidence type="ECO:0000256" key="4">
    <source>
        <dbReference type="ARBA" id="ARBA00022519"/>
    </source>
</evidence>
<keyword evidence="2" id="KW-0813">Transport</keyword>
<dbReference type="PANTHER" id="PTHR32063">
    <property type="match status" value="1"/>
</dbReference>
<dbReference type="SUPFAM" id="SSF82866">
    <property type="entry name" value="Multidrug efflux transporter AcrB transmembrane domain"/>
    <property type="match status" value="2"/>
</dbReference>
<keyword evidence="4" id="KW-0997">Cell inner membrane</keyword>
<keyword evidence="6 8" id="KW-1133">Transmembrane helix</keyword>